<proteinExistence type="predicted"/>
<dbReference type="Proteomes" id="UP001305521">
    <property type="component" value="Chromosome"/>
</dbReference>
<name>A0ABZ0PIN4_9PROT</name>
<reference evidence="1 2" key="1">
    <citation type="submission" date="2023-11" db="EMBL/GenBank/DDBJ databases">
        <title>Arctic aerobic anoxygenic photoheterotroph Sediminicoccus rosea KRV36 adapts its photosynthesis to long days of polar summer.</title>
        <authorList>
            <person name="Tomasch J."/>
            <person name="Kopejtka K."/>
            <person name="Bily T."/>
            <person name="Gardiner A.T."/>
            <person name="Gardian Z."/>
            <person name="Shivaramu S."/>
            <person name="Koblizek M."/>
            <person name="Engelhardt F."/>
            <person name="Kaftan D."/>
        </authorList>
    </citation>
    <scope>NUCLEOTIDE SEQUENCE [LARGE SCALE GENOMIC DNA]</scope>
    <source>
        <strain evidence="1 2">R-30</strain>
    </source>
</reference>
<dbReference type="EMBL" id="CP137852">
    <property type="protein sequence ID" value="WPB85000.1"/>
    <property type="molecule type" value="Genomic_DNA"/>
</dbReference>
<dbReference type="RefSeq" id="WP_318648965.1">
    <property type="nucleotide sequence ID" value="NZ_CP137852.1"/>
</dbReference>
<evidence type="ECO:0000313" key="2">
    <source>
        <dbReference type="Proteomes" id="UP001305521"/>
    </source>
</evidence>
<protein>
    <submittedName>
        <fullName evidence="1">Uncharacterized protein</fullName>
    </submittedName>
</protein>
<accession>A0ABZ0PIN4</accession>
<sequence length="124" mass="14322">MPLPEFMQIEAPVYAPRRTLSLMETEQFLLLAAYHLWRDDIWPIDGEALDKLRGALSPHPVRDQNKQFGMNVLEMALDRLTTAELIEIRRRGIVPTPRAIEELERAIAGTRKSAEDMLRKLLED</sequence>
<organism evidence="1 2">
    <name type="scientific">Sediminicoccus rosea</name>
    <dbReference type="NCBI Taxonomy" id="1225128"/>
    <lineage>
        <taxon>Bacteria</taxon>
        <taxon>Pseudomonadati</taxon>
        <taxon>Pseudomonadota</taxon>
        <taxon>Alphaproteobacteria</taxon>
        <taxon>Acetobacterales</taxon>
        <taxon>Roseomonadaceae</taxon>
        <taxon>Sediminicoccus</taxon>
    </lineage>
</organism>
<evidence type="ECO:0000313" key="1">
    <source>
        <dbReference type="EMBL" id="WPB85000.1"/>
    </source>
</evidence>
<keyword evidence="2" id="KW-1185">Reference proteome</keyword>
<gene>
    <name evidence="1" type="ORF">R9Z33_23270</name>
</gene>